<dbReference type="HAMAP" id="MF_00743">
    <property type="entry name" value="FumaraseC"/>
    <property type="match status" value="1"/>
</dbReference>
<dbReference type="InterPro" id="IPR020557">
    <property type="entry name" value="Fumarate_lyase_CS"/>
</dbReference>
<feature type="domain" description="Fumarate lyase N-terminal" evidence="5">
    <location>
        <begin position="16"/>
        <end position="346"/>
    </location>
</feature>
<comment type="pathway">
    <text evidence="3">Carbohydrate metabolism; tricarboxylic acid cycle; (S)-malate from fumarate: step 1/1.</text>
</comment>
<dbReference type="EMBL" id="BPQH01000002">
    <property type="protein sequence ID" value="GJD47923.1"/>
    <property type="molecule type" value="Genomic_DNA"/>
</dbReference>
<gene>
    <name evidence="3 7" type="primary">fumC</name>
    <name evidence="7" type="ORF">OPKNFCMD_0636</name>
</gene>
<evidence type="ECO:0000256" key="2">
    <source>
        <dbReference type="ARBA" id="ARBA00023239"/>
    </source>
</evidence>
<dbReference type="InterPro" id="IPR022761">
    <property type="entry name" value="Fumarate_lyase_N"/>
</dbReference>
<dbReference type="Proteomes" id="UP001055167">
    <property type="component" value="Unassembled WGS sequence"/>
</dbReference>
<dbReference type="InterPro" id="IPR005677">
    <property type="entry name" value="Fum_hydII"/>
</dbReference>
<dbReference type="PANTHER" id="PTHR11444:SF1">
    <property type="entry name" value="FUMARATE HYDRATASE, MITOCHONDRIAL"/>
    <property type="match status" value="1"/>
</dbReference>
<feature type="binding site" evidence="3">
    <location>
        <begin position="102"/>
        <end position="104"/>
    </location>
    <ligand>
        <name>substrate</name>
    </ligand>
</feature>
<comment type="caution">
    <text evidence="7">The sequence shown here is derived from an EMBL/GenBank/DDBJ whole genome shotgun (WGS) entry which is preliminary data.</text>
</comment>
<evidence type="ECO:0000313" key="8">
    <source>
        <dbReference type="Proteomes" id="UP001055167"/>
    </source>
</evidence>
<dbReference type="PANTHER" id="PTHR11444">
    <property type="entry name" value="ASPARTATEAMMONIA/ARGININOSUCCINATE/ADENYLOSUCCINATE LYASE"/>
    <property type="match status" value="1"/>
</dbReference>
<dbReference type="InterPro" id="IPR008948">
    <property type="entry name" value="L-Aspartase-like"/>
</dbReference>
<organism evidence="7 8">
    <name type="scientific">Methylobacterium crusticola</name>
    <dbReference type="NCBI Taxonomy" id="1697972"/>
    <lineage>
        <taxon>Bacteria</taxon>
        <taxon>Pseudomonadati</taxon>
        <taxon>Pseudomonadota</taxon>
        <taxon>Alphaproteobacteria</taxon>
        <taxon>Hyphomicrobiales</taxon>
        <taxon>Methylobacteriaceae</taxon>
        <taxon>Methylobacterium</taxon>
    </lineage>
</organism>
<keyword evidence="2 3" id="KW-0456">Lyase</keyword>
<dbReference type="CDD" id="cd01362">
    <property type="entry name" value="Fumarase_classII"/>
    <property type="match status" value="1"/>
</dbReference>
<sequence>MSPTAKATRTESDTFGPIEVPADRYWGAQTQRSIQNFRIGTERMPAPLVHALGLVKQAAALVNRDLKQLEPRVADAIAAAAAEVVEGRHDGEFPLVVWQTGSGTQSNMNANEVIGSLANERLGGQRGGKSPVHPNDHVNRGQSSNDTFPTAMHIAVAREISDRLMPALQHLHAALDGKAREFDGIVKIGRTHLQDATPVTLGQEFSGYAAQVALGGARVGATLPGVLALAQGGTAVGTGLNAHPDFADTFAAKVAELTGLPFTSADNKFEALATHDALVFAQGALTALASGLFKIANDIRLMGSGPRSGLGEISLPENEPGSSIMPGKVNPTQAEAMTMACCQVIGNGTTVSVAGSQGHFELNVFKPVIANAVLQSVRLLADAAVSFADNCVVGIKPNNDRIADLMSRSLMLVTALAPTIGYDKAAEIAKTAHKNGTTLKQEALRLGYVTAEQFDAVVRPETMLAPSAE</sequence>
<comment type="miscellaneous">
    <text evidence="3">There are 2 substrate-binding sites: the catalytic A site, and the non-catalytic B site that may play a role in the transfer of substrate or product between the active site and the solvent. Alternatively, the B site may bind allosteric effectors.</text>
</comment>
<dbReference type="InterPro" id="IPR018951">
    <property type="entry name" value="Fumarase_C_C"/>
</dbReference>
<keyword evidence="8" id="KW-1185">Reference proteome</keyword>
<feature type="active site" evidence="3">
    <location>
        <position position="322"/>
    </location>
</feature>
<dbReference type="Gene3D" id="1.20.200.10">
    <property type="entry name" value="Fumarase/aspartase (Central domain)"/>
    <property type="match status" value="1"/>
</dbReference>
<comment type="function">
    <text evidence="3">Involved in the TCA cycle. Catalyzes the stereospecific interconversion of fumarate to L-malate.</text>
</comment>
<dbReference type="RefSeq" id="WP_128560233.1">
    <property type="nucleotide sequence ID" value="NZ_BPQH01000002.1"/>
</dbReference>
<dbReference type="NCBIfam" id="NF008909">
    <property type="entry name" value="PRK12273.1"/>
    <property type="match status" value="1"/>
</dbReference>
<reference evidence="7" key="2">
    <citation type="submission" date="2021-08" db="EMBL/GenBank/DDBJ databases">
        <authorList>
            <person name="Tani A."/>
            <person name="Ola A."/>
            <person name="Ogura Y."/>
            <person name="Katsura K."/>
            <person name="Hayashi T."/>
        </authorList>
    </citation>
    <scope>NUCLEOTIDE SEQUENCE</scope>
    <source>
        <strain evidence="7">KCTC 52305</strain>
    </source>
</reference>
<dbReference type="PROSITE" id="PS00163">
    <property type="entry name" value="FUMARATE_LYASES"/>
    <property type="match status" value="1"/>
</dbReference>
<evidence type="ECO:0000256" key="1">
    <source>
        <dbReference type="ARBA" id="ARBA00009084"/>
    </source>
</evidence>
<dbReference type="EC" id="4.2.1.2" evidence="3"/>
<dbReference type="InterPro" id="IPR000362">
    <property type="entry name" value="Fumarate_lyase_fam"/>
</dbReference>
<dbReference type="Pfam" id="PF10415">
    <property type="entry name" value="FumaraseC_C"/>
    <property type="match status" value="1"/>
</dbReference>
<feature type="region of interest" description="Disordered" evidence="4">
    <location>
        <begin position="123"/>
        <end position="147"/>
    </location>
</feature>
<comment type="subcellular location">
    <subcellularLocation>
        <location evidence="3">Cytoplasm</location>
    </subcellularLocation>
</comment>
<reference evidence="7" key="1">
    <citation type="journal article" date="2021" name="Front. Microbiol.">
        <title>Comprehensive Comparative Genomics and Phenotyping of Methylobacterium Species.</title>
        <authorList>
            <person name="Alessa O."/>
            <person name="Ogura Y."/>
            <person name="Fujitani Y."/>
            <person name="Takami H."/>
            <person name="Hayashi T."/>
            <person name="Sahin N."/>
            <person name="Tani A."/>
        </authorList>
    </citation>
    <scope>NUCLEOTIDE SEQUENCE</scope>
    <source>
        <strain evidence="7">KCTC 52305</strain>
    </source>
</reference>
<keyword evidence="3" id="KW-0963">Cytoplasm</keyword>
<evidence type="ECO:0000259" key="6">
    <source>
        <dbReference type="Pfam" id="PF10415"/>
    </source>
</evidence>
<comment type="subunit">
    <text evidence="3">Homotetramer.</text>
</comment>
<dbReference type="PRINTS" id="PR00145">
    <property type="entry name" value="ARGSUCLYASE"/>
</dbReference>
<feature type="site" description="Important for catalytic activity" evidence="3">
    <location>
        <position position="335"/>
    </location>
</feature>
<dbReference type="InterPro" id="IPR024083">
    <property type="entry name" value="Fumarase/histidase_N"/>
</dbReference>
<feature type="active site" description="Proton donor/acceptor" evidence="3">
    <location>
        <position position="192"/>
    </location>
</feature>
<feature type="domain" description="Fumarase C C-terminal" evidence="6">
    <location>
        <begin position="412"/>
        <end position="464"/>
    </location>
</feature>
<feature type="binding site" evidence="3">
    <location>
        <begin position="143"/>
        <end position="145"/>
    </location>
    <ligand>
        <name>substrate</name>
    </ligand>
</feature>
<evidence type="ECO:0000256" key="4">
    <source>
        <dbReference type="SAM" id="MobiDB-lite"/>
    </source>
</evidence>
<name>A0ABQ4QRK3_9HYPH</name>
<feature type="binding site" evidence="3">
    <location>
        <position position="191"/>
    </location>
    <ligand>
        <name>substrate</name>
    </ligand>
</feature>
<dbReference type="SUPFAM" id="SSF48557">
    <property type="entry name" value="L-aspartase-like"/>
    <property type="match status" value="1"/>
</dbReference>
<feature type="binding site" evidence="3">
    <location>
        <begin position="328"/>
        <end position="330"/>
    </location>
    <ligand>
        <name>substrate</name>
    </ligand>
</feature>
<dbReference type="Gene3D" id="1.10.40.30">
    <property type="entry name" value="Fumarase/aspartase (C-terminal domain)"/>
    <property type="match status" value="1"/>
</dbReference>
<dbReference type="NCBIfam" id="TIGR00979">
    <property type="entry name" value="fumC_II"/>
    <property type="match status" value="1"/>
</dbReference>
<dbReference type="PRINTS" id="PR00149">
    <property type="entry name" value="FUMRATELYASE"/>
</dbReference>
<accession>A0ABQ4QRK3</accession>
<dbReference type="Gene3D" id="1.10.275.10">
    <property type="entry name" value="Fumarase/aspartase (N-terminal domain)"/>
    <property type="match status" value="1"/>
</dbReference>
<evidence type="ECO:0000259" key="5">
    <source>
        <dbReference type="Pfam" id="PF00206"/>
    </source>
</evidence>
<comment type="similarity">
    <text evidence="1 3">Belongs to the class-II fumarase/aspartase family. Fumarase subfamily.</text>
</comment>
<feature type="binding site" evidence="3">
    <location>
        <position position="323"/>
    </location>
    <ligand>
        <name>substrate</name>
    </ligand>
</feature>
<evidence type="ECO:0000313" key="7">
    <source>
        <dbReference type="EMBL" id="GJD47923.1"/>
    </source>
</evidence>
<feature type="binding site" description="in site B" evidence="3">
    <location>
        <begin position="133"/>
        <end position="136"/>
    </location>
    <ligand>
        <name>substrate</name>
    </ligand>
</feature>
<keyword evidence="3" id="KW-0816">Tricarboxylic acid cycle</keyword>
<protein>
    <recommendedName>
        <fullName evidence="3">Fumarate hydratase class II</fullName>
        <shortName evidence="3">Fumarase C</shortName>
        <ecNumber evidence="3">4.2.1.2</ecNumber>
    </recommendedName>
    <alternativeName>
        <fullName evidence="3">Aerobic fumarase</fullName>
    </alternativeName>
    <alternativeName>
        <fullName evidence="3">Iron-independent fumarase</fullName>
    </alternativeName>
</protein>
<evidence type="ECO:0000256" key="3">
    <source>
        <dbReference type="HAMAP-Rule" id="MF_00743"/>
    </source>
</evidence>
<comment type="catalytic activity">
    <reaction evidence="3">
        <text>(S)-malate = fumarate + H2O</text>
        <dbReference type="Rhea" id="RHEA:12460"/>
        <dbReference type="ChEBI" id="CHEBI:15377"/>
        <dbReference type="ChEBI" id="CHEBI:15589"/>
        <dbReference type="ChEBI" id="CHEBI:29806"/>
        <dbReference type="EC" id="4.2.1.2"/>
    </reaction>
</comment>
<proteinExistence type="inferred from homology"/>
<dbReference type="Pfam" id="PF00206">
    <property type="entry name" value="Lyase_1"/>
    <property type="match status" value="1"/>
</dbReference>